<proteinExistence type="predicted"/>
<organism evidence="2 3">
    <name type="scientific">Cladonia borealis</name>
    <dbReference type="NCBI Taxonomy" id="184061"/>
    <lineage>
        <taxon>Eukaryota</taxon>
        <taxon>Fungi</taxon>
        <taxon>Dikarya</taxon>
        <taxon>Ascomycota</taxon>
        <taxon>Pezizomycotina</taxon>
        <taxon>Lecanoromycetes</taxon>
        <taxon>OSLEUM clade</taxon>
        <taxon>Lecanoromycetidae</taxon>
        <taxon>Lecanorales</taxon>
        <taxon>Lecanorineae</taxon>
        <taxon>Cladoniaceae</taxon>
        <taxon>Cladonia</taxon>
    </lineage>
</organism>
<evidence type="ECO:0000256" key="1">
    <source>
        <dbReference type="SAM" id="Phobius"/>
    </source>
</evidence>
<reference evidence="2" key="1">
    <citation type="submission" date="2023-03" db="EMBL/GenBank/DDBJ databases">
        <title>Complete genome of Cladonia borealis.</title>
        <authorList>
            <person name="Park H."/>
        </authorList>
    </citation>
    <scope>NUCLEOTIDE SEQUENCE</scope>
    <source>
        <strain evidence="2">ANT050790</strain>
    </source>
</reference>
<dbReference type="AlphaFoldDB" id="A0AA39QYJ7"/>
<comment type="caution">
    <text evidence="2">The sequence shown here is derived from an EMBL/GenBank/DDBJ whole genome shotgun (WGS) entry which is preliminary data.</text>
</comment>
<keyword evidence="1" id="KW-0812">Transmembrane</keyword>
<dbReference type="PANTHER" id="PTHR35895:SF1">
    <property type="entry name" value="LIPID-BINDING SERUM GLYCOPROTEIN C-TERMINAL DOMAIN-CONTAINING PROTEIN"/>
    <property type="match status" value="1"/>
</dbReference>
<dbReference type="InterPro" id="IPR022185">
    <property type="entry name" value="DUF3712"/>
</dbReference>
<dbReference type="GO" id="GO:0000329">
    <property type="term" value="C:fungal-type vacuole membrane"/>
    <property type="evidence" value="ECO:0007669"/>
    <property type="project" value="InterPro"/>
</dbReference>
<dbReference type="InterPro" id="IPR046368">
    <property type="entry name" value="Tag1"/>
</dbReference>
<keyword evidence="1" id="KW-1133">Transmembrane helix</keyword>
<accession>A0AA39QYJ7</accession>
<gene>
    <name evidence="2" type="ORF">JMJ35_006180</name>
</gene>
<dbReference type="Pfam" id="PF12505">
    <property type="entry name" value="DUF3712"/>
    <property type="match status" value="1"/>
</dbReference>
<name>A0AA39QYJ7_9LECA</name>
<keyword evidence="1" id="KW-0472">Membrane</keyword>
<dbReference type="Proteomes" id="UP001166286">
    <property type="component" value="Unassembled WGS sequence"/>
</dbReference>
<dbReference type="PANTHER" id="PTHR35895">
    <property type="entry name" value="CHROMOSOME 16, WHOLE GENOME SHOTGUN SEQUENCE"/>
    <property type="match status" value="1"/>
</dbReference>
<keyword evidence="3" id="KW-1185">Reference proteome</keyword>
<evidence type="ECO:0000313" key="3">
    <source>
        <dbReference type="Proteomes" id="UP001166286"/>
    </source>
</evidence>
<protein>
    <submittedName>
        <fullName evidence="2">Uncharacterized protein</fullName>
    </submittedName>
</protein>
<evidence type="ECO:0000313" key="2">
    <source>
        <dbReference type="EMBL" id="KAK0511607.1"/>
    </source>
</evidence>
<feature type="transmembrane region" description="Helical" evidence="1">
    <location>
        <begin position="35"/>
        <end position="59"/>
    </location>
</feature>
<sequence>MSWQGKAEDTGHIEELGAVQGPSFSAKLKAHFRRFWWLHLIIFIACTLIIVLCLIYVAFPHISQHDIDKSTLTVQSLILSNPTPDSFHLVQTSVIGNDSPYHPDLDAFNASLSLDGRVPYAYIEIPAVHATAQATTVVDQDVTITDLDAFIEYNINVLQNEEVNLDVKGRTALHEMSFPTTNVDYNKTATMKGLNNLTGFSITDFTIQLIPEADGTNMLGTVNIPNPSVMTLSMGNVTFNNYIGNTTDPALYVGTTTLTNLTLVPGNNTIPMRSTVNQSLVLTQIVESYQNGMLPISIVGNSSVFDGQHLVYFEKALSSVTQHVTLDVGKALMEIGVNTSALGGGGALPPPPLLL</sequence>
<dbReference type="EMBL" id="JAFEKC020000013">
    <property type="protein sequence ID" value="KAK0511607.1"/>
    <property type="molecule type" value="Genomic_DNA"/>
</dbReference>